<dbReference type="Proteomes" id="UP000886595">
    <property type="component" value="Unassembled WGS sequence"/>
</dbReference>
<gene>
    <name evidence="1" type="ORF">Bca52824_083384</name>
</gene>
<evidence type="ECO:0000313" key="1">
    <source>
        <dbReference type="EMBL" id="KAG2253248.1"/>
    </source>
</evidence>
<proteinExistence type="predicted"/>
<dbReference type="EMBL" id="JAAMPC010000016">
    <property type="protein sequence ID" value="KAG2253248.1"/>
    <property type="molecule type" value="Genomic_DNA"/>
</dbReference>
<reference evidence="1 2" key="1">
    <citation type="submission" date="2020-02" db="EMBL/GenBank/DDBJ databases">
        <authorList>
            <person name="Ma Q."/>
            <person name="Huang Y."/>
            <person name="Song X."/>
            <person name="Pei D."/>
        </authorList>
    </citation>
    <scope>NUCLEOTIDE SEQUENCE [LARGE SCALE GENOMIC DNA]</scope>
    <source>
        <strain evidence="1">Sxm20200214</strain>
        <tissue evidence="1">Leaf</tissue>
    </source>
</reference>
<keyword evidence="2" id="KW-1185">Reference proteome</keyword>
<dbReference type="AlphaFoldDB" id="A0A8X7PM98"/>
<accession>A0A8X7PM98</accession>
<evidence type="ECO:0000313" key="2">
    <source>
        <dbReference type="Proteomes" id="UP000886595"/>
    </source>
</evidence>
<dbReference type="OrthoDB" id="1678020at2759"/>
<protein>
    <recommendedName>
        <fullName evidence="3">PHD-type domain-containing protein</fullName>
    </recommendedName>
</protein>
<sequence length="138" mass="15273">MGFIDLLRQRSHLSEPKIEICDTPHWLIAIWDNHSRSVTHGSCAPLSSNGQVGEELAQSGVNAMCRMCFLGESQGSERARRMLSCKSCGKKYHKNCICFIGAYGVVPRAVFVRVVIFLRSAVEQEILTSLCSARGVMP</sequence>
<comment type="caution">
    <text evidence="1">The sequence shown here is derived from an EMBL/GenBank/DDBJ whole genome shotgun (WGS) entry which is preliminary data.</text>
</comment>
<organism evidence="1 2">
    <name type="scientific">Brassica carinata</name>
    <name type="common">Ethiopian mustard</name>
    <name type="synonym">Abyssinian cabbage</name>
    <dbReference type="NCBI Taxonomy" id="52824"/>
    <lineage>
        <taxon>Eukaryota</taxon>
        <taxon>Viridiplantae</taxon>
        <taxon>Streptophyta</taxon>
        <taxon>Embryophyta</taxon>
        <taxon>Tracheophyta</taxon>
        <taxon>Spermatophyta</taxon>
        <taxon>Magnoliopsida</taxon>
        <taxon>eudicotyledons</taxon>
        <taxon>Gunneridae</taxon>
        <taxon>Pentapetalae</taxon>
        <taxon>rosids</taxon>
        <taxon>malvids</taxon>
        <taxon>Brassicales</taxon>
        <taxon>Brassicaceae</taxon>
        <taxon>Brassiceae</taxon>
        <taxon>Brassica</taxon>
    </lineage>
</organism>
<name>A0A8X7PM98_BRACI</name>
<evidence type="ECO:0008006" key="3">
    <source>
        <dbReference type="Google" id="ProtNLM"/>
    </source>
</evidence>